<feature type="domain" description="Prolyl 4-hydroxylase alpha subunit" evidence="4">
    <location>
        <begin position="446"/>
        <end position="586"/>
    </location>
</feature>
<dbReference type="InterPro" id="IPR050757">
    <property type="entry name" value="Collagen_mod_GT25"/>
</dbReference>
<evidence type="ECO:0000313" key="6">
    <source>
        <dbReference type="WBParaSite" id="TCNE_0001713901-mRNA-1"/>
    </source>
</evidence>
<keyword evidence="2" id="KW-0223">Dioxygenase</keyword>
<reference evidence="6" key="1">
    <citation type="submission" date="2016-06" db="UniProtKB">
        <authorList>
            <consortium name="WormBaseParasite"/>
        </authorList>
    </citation>
    <scope>IDENTIFICATION</scope>
</reference>
<dbReference type="PANTHER" id="PTHR10730">
    <property type="entry name" value="PROCOLLAGEN-LYSINE,2-OXOGLUTARATE 5-DIOXYGENASE/GLYCOSYLTRANSFERASE 25 FAMILY MEMBER"/>
    <property type="match status" value="1"/>
</dbReference>
<dbReference type="SUPFAM" id="SSF53448">
    <property type="entry name" value="Nucleotide-diphospho-sugar transferases"/>
    <property type="match status" value="1"/>
</dbReference>
<dbReference type="Pfam" id="PF25342">
    <property type="entry name" value="GT_PLOD"/>
    <property type="match status" value="1"/>
</dbReference>
<proteinExistence type="predicted"/>
<comment type="cofactor">
    <cofactor evidence="1">
        <name>L-ascorbate</name>
        <dbReference type="ChEBI" id="CHEBI:38290"/>
    </cofactor>
</comment>
<dbReference type="InterPro" id="IPR006620">
    <property type="entry name" value="Pro_4_hyd_alph"/>
</dbReference>
<evidence type="ECO:0000256" key="1">
    <source>
        <dbReference type="ARBA" id="ARBA00001961"/>
    </source>
</evidence>
<evidence type="ECO:0000256" key="2">
    <source>
        <dbReference type="ARBA" id="ARBA00022964"/>
    </source>
</evidence>
<name>A0A183V8R8_TOXCA</name>
<dbReference type="GO" id="GO:0005783">
    <property type="term" value="C:endoplasmic reticulum"/>
    <property type="evidence" value="ECO:0007669"/>
    <property type="project" value="TreeGrafter"/>
</dbReference>
<keyword evidence="5" id="KW-1185">Reference proteome</keyword>
<organism evidence="5 6">
    <name type="scientific">Toxocara canis</name>
    <name type="common">Canine roundworm</name>
    <dbReference type="NCBI Taxonomy" id="6265"/>
    <lineage>
        <taxon>Eukaryota</taxon>
        <taxon>Metazoa</taxon>
        <taxon>Ecdysozoa</taxon>
        <taxon>Nematoda</taxon>
        <taxon>Chromadorea</taxon>
        <taxon>Rhabditida</taxon>
        <taxon>Spirurina</taxon>
        <taxon>Ascaridomorpha</taxon>
        <taxon>Ascaridoidea</taxon>
        <taxon>Toxocaridae</taxon>
        <taxon>Toxocara</taxon>
    </lineage>
</organism>
<protein>
    <submittedName>
        <fullName evidence="6">P4Hc domain-containing protein</fullName>
    </submittedName>
</protein>
<dbReference type="AlphaFoldDB" id="A0A183V8R8"/>
<dbReference type="Pfam" id="PF25238">
    <property type="entry name" value="OGFOD2-like"/>
    <property type="match status" value="1"/>
</dbReference>
<dbReference type="GO" id="GO:0005506">
    <property type="term" value="F:iron ion binding"/>
    <property type="evidence" value="ECO:0007669"/>
    <property type="project" value="InterPro"/>
</dbReference>
<dbReference type="SMART" id="SM00702">
    <property type="entry name" value="P4Hc"/>
    <property type="match status" value="1"/>
</dbReference>
<evidence type="ECO:0000256" key="3">
    <source>
        <dbReference type="ARBA" id="ARBA00023002"/>
    </source>
</evidence>
<dbReference type="InterPro" id="IPR029044">
    <property type="entry name" value="Nucleotide-diphossugar_trans"/>
</dbReference>
<evidence type="ECO:0000259" key="4">
    <source>
        <dbReference type="SMART" id="SM00702"/>
    </source>
</evidence>
<dbReference type="WBParaSite" id="TCNE_0001713901-mRNA-1">
    <property type="protein sequence ID" value="TCNE_0001713901-mRNA-1"/>
    <property type="gene ID" value="TCNE_0001713901"/>
</dbReference>
<keyword evidence="3" id="KW-0560">Oxidoreductase</keyword>
<dbReference type="Proteomes" id="UP000050794">
    <property type="component" value="Unassembled WGS sequence"/>
</dbReference>
<dbReference type="GO" id="GO:0031418">
    <property type="term" value="F:L-ascorbic acid binding"/>
    <property type="evidence" value="ECO:0007669"/>
    <property type="project" value="InterPro"/>
</dbReference>
<accession>A0A183V8R8</accession>
<dbReference type="PANTHER" id="PTHR10730:SF45">
    <property type="entry name" value="PROCOLLAGEN-LYSINE,2-OXOGLUTARATE 5-DIOXYGENASE"/>
    <property type="match status" value="1"/>
</dbReference>
<sequence>LEKFDDIYGEYRVVFAAEPFCWPRKELAPNYPLVRFGKRFLNSGLFMGYAPEIWRIINEYPVDDKDDDQLYYTNIYLDEKLRNSLKISLDSMSYIFQNLNGVKDDIALEFDDNGDAHVTNVPYNTHPIIIHGNGPSKLFLNYLANYIGKTWSAQEGCLFCENDKLVNLKDIDEKSWPSLTLAIFIAKPIPFIREFLNSVEKFAYPFSKIDVYLYNNQKYNEKDVDEFVRRAGERFRSIHVDNVLADLNEREARSLAVEYAMKMENEFLLVLDGDVHLTNIDTIRILVETASALETGILAPLVVQPERLFSNFWGALSDNGYYARSEDYVDIVKSRRVGIWNVPFVSSIFLISKSKFDSIKDAFSYNSQMDVDMSFCEFARHSGHFMYVDNRNYYGFLVVNDDFDTSKLHPEMYQIFDNRDLWESRYIHEKYFDAIDGKMPIGQPCQDVFDFPLMSEEFCSELIEEMEHYGEWSSGSNQDERLAGGYENVPTRDIHMNQIGFERHWLYMLDEYVRPMQEKIFIGYYQQPVQSSMMFVVRYKPEEQSFLRPHHDASTYSIDVALNKRGVDYQGGGVRYVRYNCTVDADKVG</sequence>
<dbReference type="InterPro" id="IPR057589">
    <property type="entry name" value="GT_PLOD"/>
</dbReference>
<evidence type="ECO:0000313" key="5">
    <source>
        <dbReference type="Proteomes" id="UP000050794"/>
    </source>
</evidence>
<dbReference type="GO" id="GO:0008475">
    <property type="term" value="F:procollagen-lysine 5-dioxygenase activity"/>
    <property type="evidence" value="ECO:0007669"/>
    <property type="project" value="TreeGrafter"/>
</dbReference>